<feature type="transmembrane region" description="Helical" evidence="8">
    <location>
        <begin position="45"/>
        <end position="68"/>
    </location>
</feature>
<feature type="transmembrane region" description="Helical" evidence="8">
    <location>
        <begin position="118"/>
        <end position="139"/>
    </location>
</feature>
<keyword evidence="4" id="KW-0309">Germination</keyword>
<reference evidence="9 10" key="2">
    <citation type="submission" date="2020-04" db="EMBL/GenBank/DDBJ databases">
        <authorList>
            <person name="Fomenkov A."/>
            <person name="Anton B.P."/>
            <person name="Roberts R.J."/>
        </authorList>
    </citation>
    <scope>NUCLEOTIDE SEQUENCE [LARGE SCALE GENOMIC DNA]</scope>
    <source>
        <strain evidence="9 10">S2</strain>
    </source>
</reference>
<evidence type="ECO:0000256" key="6">
    <source>
        <dbReference type="ARBA" id="ARBA00022989"/>
    </source>
</evidence>
<comment type="subcellular location">
    <subcellularLocation>
        <location evidence="1">Membrane</location>
        <topology evidence="1">Multi-pass membrane protein</topology>
    </subcellularLocation>
</comment>
<keyword evidence="5 8" id="KW-0812">Transmembrane</keyword>
<dbReference type="Gene3D" id="1.20.1740.10">
    <property type="entry name" value="Amino acid/polyamine transporter I"/>
    <property type="match status" value="1"/>
</dbReference>
<gene>
    <name evidence="9" type="ORF">HFZ78_19930</name>
</gene>
<dbReference type="PANTHER" id="PTHR34975">
    <property type="entry name" value="SPORE GERMINATION PROTEIN A2"/>
    <property type="match status" value="1"/>
</dbReference>
<evidence type="ECO:0000256" key="5">
    <source>
        <dbReference type="ARBA" id="ARBA00022692"/>
    </source>
</evidence>
<dbReference type="PANTHER" id="PTHR34975:SF2">
    <property type="entry name" value="SPORE GERMINATION PROTEIN A2"/>
    <property type="match status" value="1"/>
</dbReference>
<dbReference type="NCBIfam" id="TIGR00912">
    <property type="entry name" value="2A0309"/>
    <property type="match status" value="1"/>
</dbReference>
<keyword evidence="6 8" id="KW-1133">Transmembrane helix</keyword>
<dbReference type="Pfam" id="PF03845">
    <property type="entry name" value="Spore_permease"/>
    <property type="match status" value="1"/>
</dbReference>
<evidence type="ECO:0000256" key="8">
    <source>
        <dbReference type="SAM" id="Phobius"/>
    </source>
</evidence>
<dbReference type="InterPro" id="IPR004761">
    <property type="entry name" value="Spore_GerAB"/>
</dbReference>
<reference evidence="9 10" key="1">
    <citation type="submission" date="2020-04" db="EMBL/GenBank/DDBJ databases">
        <title>Genome-Wide Identification of 5-Methylcytosine Sites in Bacterial Genomes By High-Throughput Sequencing of MspJI Restriction Fragments.</title>
        <authorList>
            <person name="Wu V."/>
        </authorList>
    </citation>
    <scope>NUCLEOTIDE SEQUENCE [LARGE SCALE GENOMIC DNA]</scope>
    <source>
        <strain evidence="9 10">S2</strain>
    </source>
</reference>
<feature type="transmembrane region" description="Helical" evidence="8">
    <location>
        <begin position="12"/>
        <end position="33"/>
    </location>
</feature>
<name>A0A6H1P592_PRIMG</name>
<protein>
    <submittedName>
        <fullName evidence="9">Endospore germination permease</fullName>
    </submittedName>
</protein>
<comment type="similarity">
    <text evidence="2">Belongs to the amino acid-polyamine-organocation (APC) superfamily. Spore germination protein (SGP) (TC 2.A.3.9) family.</text>
</comment>
<evidence type="ECO:0000256" key="7">
    <source>
        <dbReference type="ARBA" id="ARBA00023136"/>
    </source>
</evidence>
<evidence type="ECO:0000256" key="4">
    <source>
        <dbReference type="ARBA" id="ARBA00022544"/>
    </source>
</evidence>
<feature type="transmembrane region" description="Helical" evidence="8">
    <location>
        <begin position="75"/>
        <end position="98"/>
    </location>
</feature>
<evidence type="ECO:0000256" key="2">
    <source>
        <dbReference type="ARBA" id="ARBA00007998"/>
    </source>
</evidence>
<evidence type="ECO:0000313" key="9">
    <source>
        <dbReference type="EMBL" id="QIZ08688.1"/>
    </source>
</evidence>
<accession>A0A6H1P592</accession>
<dbReference type="GO" id="GO:0009847">
    <property type="term" value="P:spore germination"/>
    <property type="evidence" value="ECO:0007669"/>
    <property type="project" value="InterPro"/>
</dbReference>
<feature type="transmembrane region" description="Helical" evidence="8">
    <location>
        <begin position="151"/>
        <end position="169"/>
    </location>
</feature>
<dbReference type="GO" id="GO:0016020">
    <property type="term" value="C:membrane"/>
    <property type="evidence" value="ECO:0007669"/>
    <property type="project" value="UniProtKB-SubCell"/>
</dbReference>
<dbReference type="EMBL" id="CP051128">
    <property type="protein sequence ID" value="QIZ08688.1"/>
    <property type="molecule type" value="Genomic_DNA"/>
</dbReference>
<dbReference type="AlphaFoldDB" id="A0A6H1P592"/>
<evidence type="ECO:0000256" key="1">
    <source>
        <dbReference type="ARBA" id="ARBA00004141"/>
    </source>
</evidence>
<keyword evidence="3" id="KW-0813">Transport</keyword>
<feature type="transmembrane region" description="Helical" evidence="8">
    <location>
        <begin position="312"/>
        <end position="333"/>
    </location>
</feature>
<feature type="transmembrane region" description="Helical" evidence="8">
    <location>
        <begin position="339"/>
        <end position="359"/>
    </location>
</feature>
<organism evidence="9 10">
    <name type="scientific">Priestia megaterium</name>
    <name type="common">Bacillus megaterium</name>
    <dbReference type="NCBI Taxonomy" id="1404"/>
    <lineage>
        <taxon>Bacteria</taxon>
        <taxon>Bacillati</taxon>
        <taxon>Bacillota</taxon>
        <taxon>Bacilli</taxon>
        <taxon>Bacillales</taxon>
        <taxon>Bacillaceae</taxon>
        <taxon>Priestia</taxon>
    </lineage>
</organism>
<feature type="transmembrane region" description="Helical" evidence="8">
    <location>
        <begin position="276"/>
        <end position="300"/>
    </location>
</feature>
<proteinExistence type="inferred from homology"/>
<keyword evidence="7 8" id="KW-0472">Membrane</keyword>
<sequence>MKPFEYGDEEIGELEILFMVASYTIAVGVLSIPRTLAGTTNFFDGWISLVITGILIVFITWVSVKLALRFPNQTFFTYTSAICSKPVAALITICFAIYYMVSAAYQTRFVAITAKQYLLARTPVEIIALLFLLVIVYAVSGSRVGVIRLNLLFLPIILFIALLVLVMNIPNFEPKNLSPLFTTSWEGYWKGSKESFFSLFGSDILLFYVAFVNRPKGVTKYAMIGAGIPLVLYLLIYMMAIGVFTAETTATLVYPTIELAKEAEVPGGFFGRIESLFFMIWIMTIFNTASLCLDVSLMAFSSLFQKVKKRTFIFLLTPCIYLIAMFPINLIEVTVLGRYLSYSVFGLGVLIPTVLLILAKVRGIKGNE</sequence>
<evidence type="ECO:0000256" key="3">
    <source>
        <dbReference type="ARBA" id="ARBA00022448"/>
    </source>
</evidence>
<evidence type="ECO:0000313" key="10">
    <source>
        <dbReference type="Proteomes" id="UP000501868"/>
    </source>
</evidence>
<feature type="transmembrane region" description="Helical" evidence="8">
    <location>
        <begin position="195"/>
        <end position="212"/>
    </location>
</feature>
<dbReference type="Proteomes" id="UP000501868">
    <property type="component" value="Chromosome"/>
</dbReference>
<feature type="transmembrane region" description="Helical" evidence="8">
    <location>
        <begin position="224"/>
        <end position="246"/>
    </location>
</feature>